<protein>
    <recommendedName>
        <fullName evidence="4">DUF1176 domain-containing protein</fullName>
    </recommendedName>
</protein>
<comment type="caution">
    <text evidence="2">The sequence shown here is derived from an EMBL/GenBank/DDBJ whole genome shotgun (WGS) entry which is preliminary data.</text>
</comment>
<evidence type="ECO:0008006" key="4">
    <source>
        <dbReference type="Google" id="ProtNLM"/>
    </source>
</evidence>
<sequence>MRRLLVARFMITALCLITAAAVAPAHGDDEASHIVKLENRDFDGINFKGQTEFEIHDPDLLPKQVVRAIEQTGCRYKSELKSRPVRFLAIQRGRFAIVPCFAMVGRTQMFDLADLRRPQLQLFAIAALDRGFITAPEPGVIGWNSKKNVFEVEIRSDLCGDPASRYIYRLSQYDSGPSLVRTDVRKDGCRQDEGWATIWEAPAWPKREDLR</sequence>
<keyword evidence="3" id="KW-1185">Reference proteome</keyword>
<organism evidence="2 3">
    <name type="scientific">Bradyrhizobium aeschynomenes</name>
    <dbReference type="NCBI Taxonomy" id="2734909"/>
    <lineage>
        <taxon>Bacteria</taxon>
        <taxon>Pseudomonadati</taxon>
        <taxon>Pseudomonadota</taxon>
        <taxon>Alphaproteobacteria</taxon>
        <taxon>Hyphomicrobiales</taxon>
        <taxon>Nitrobacteraceae</taxon>
        <taxon>Bradyrhizobium</taxon>
    </lineage>
</organism>
<evidence type="ECO:0000313" key="2">
    <source>
        <dbReference type="EMBL" id="NPU68709.1"/>
    </source>
</evidence>
<name>A0ABX2CMY4_9BRAD</name>
<dbReference type="EMBL" id="JABFDN010000012">
    <property type="protein sequence ID" value="NPU68709.1"/>
    <property type="molecule type" value="Genomic_DNA"/>
</dbReference>
<evidence type="ECO:0000313" key="3">
    <source>
        <dbReference type="Proteomes" id="UP000886476"/>
    </source>
</evidence>
<accession>A0ABX2CMY4</accession>
<reference evidence="2" key="1">
    <citation type="submission" date="2020-05" db="EMBL/GenBank/DDBJ databases">
        <title>Nod-independent and nitrogen-fixing Bradyrhizobium aeschynomene sp. nov. isolated from nodules of Aeschynomene indica.</title>
        <authorList>
            <person name="Zhang Z."/>
        </authorList>
    </citation>
    <scope>NUCLEOTIDE SEQUENCE</scope>
    <source>
        <strain evidence="2">83012</strain>
    </source>
</reference>
<keyword evidence="1" id="KW-0732">Signal</keyword>
<gene>
    <name evidence="2" type="ORF">HL667_27160</name>
</gene>
<dbReference type="RefSeq" id="WP_172113764.1">
    <property type="nucleotide sequence ID" value="NZ_JABFDN010000012.1"/>
</dbReference>
<feature type="chain" id="PRO_5045696932" description="DUF1176 domain-containing protein" evidence="1">
    <location>
        <begin position="26"/>
        <end position="211"/>
    </location>
</feature>
<evidence type="ECO:0000256" key="1">
    <source>
        <dbReference type="SAM" id="SignalP"/>
    </source>
</evidence>
<feature type="signal peptide" evidence="1">
    <location>
        <begin position="1"/>
        <end position="25"/>
    </location>
</feature>
<proteinExistence type="predicted"/>
<dbReference type="Proteomes" id="UP000886476">
    <property type="component" value="Unassembled WGS sequence"/>
</dbReference>